<feature type="binding site" evidence="4">
    <location>
        <position position="162"/>
    </location>
    <ligand>
        <name>a divalent metal cation</name>
        <dbReference type="ChEBI" id="CHEBI:60240"/>
        <label>2</label>
    </ligand>
</feature>
<name>A0A2P8DB54_9BACT</name>
<dbReference type="EMBL" id="PYGD01000001">
    <property type="protein sequence ID" value="PSK94425.1"/>
    <property type="molecule type" value="Genomic_DNA"/>
</dbReference>
<protein>
    <submittedName>
        <fullName evidence="5">TatD DNase family protein</fullName>
    </submittedName>
</protein>
<feature type="binding site" evidence="4">
    <location>
        <position position="14"/>
    </location>
    <ligand>
        <name>a divalent metal cation</name>
        <dbReference type="ChEBI" id="CHEBI:60240"/>
        <label>1</label>
    </ligand>
</feature>
<dbReference type="GO" id="GO:0005829">
    <property type="term" value="C:cytosol"/>
    <property type="evidence" value="ECO:0007669"/>
    <property type="project" value="TreeGrafter"/>
</dbReference>
<reference evidence="5 6" key="1">
    <citation type="submission" date="2018-03" db="EMBL/GenBank/DDBJ databases">
        <title>Genomic Encyclopedia of Type Strains, Phase III (KMG-III): the genomes of soil and plant-associated and newly described type strains.</title>
        <authorList>
            <person name="Whitman W."/>
        </authorList>
    </citation>
    <scope>NUCLEOTIDE SEQUENCE [LARGE SCALE GENOMIC DNA]</scope>
    <source>
        <strain evidence="5 6">CGMCC 1.12700</strain>
    </source>
</reference>
<sequence length="268" mass="30161">MTHQNQPLNFTDTHSHLYDGRFDSDREAAIQRAIDAGVNRMYLPNCDHSTIAPMMDMVQRWPEHCFPMMGLHPCYVKEDYKKELDTVAGWLQRAPFAAVGEIGLDYYWDKTFVAEQKDAFGIQIDWALQYALPIVIHTRESIQDGIDLVRSKQKGDLTGVFHCFSGDVAEARQIVDLGFLLGIGGVVTYKKSTLAEVLDAIPMEHIVLETDAPYLAPVPYRGRRNESSYIPLIAGKIAELKQCPVAEIARITTANADRLFKTTKSTPE</sequence>
<feature type="binding site" evidence="4">
    <location>
        <position position="137"/>
    </location>
    <ligand>
        <name>a divalent metal cation</name>
        <dbReference type="ChEBI" id="CHEBI:60240"/>
        <label>2</label>
    </ligand>
</feature>
<dbReference type="GO" id="GO:0004536">
    <property type="term" value="F:DNA nuclease activity"/>
    <property type="evidence" value="ECO:0007669"/>
    <property type="project" value="InterPro"/>
</dbReference>
<gene>
    <name evidence="5" type="ORF">B0I18_101581</name>
</gene>
<dbReference type="SUPFAM" id="SSF51556">
    <property type="entry name" value="Metallo-dependent hydrolases"/>
    <property type="match status" value="1"/>
</dbReference>
<dbReference type="AlphaFoldDB" id="A0A2P8DB54"/>
<dbReference type="OrthoDB" id="9810005at2"/>
<proteinExistence type="inferred from homology"/>
<dbReference type="CDD" id="cd01310">
    <property type="entry name" value="TatD_DNAse"/>
    <property type="match status" value="1"/>
</dbReference>
<dbReference type="PIRSF" id="PIRSF005902">
    <property type="entry name" value="DNase_TatD"/>
    <property type="match status" value="1"/>
</dbReference>
<dbReference type="GO" id="GO:0046872">
    <property type="term" value="F:metal ion binding"/>
    <property type="evidence" value="ECO:0007669"/>
    <property type="project" value="UniProtKB-KW"/>
</dbReference>
<accession>A0A2P8DB54</accession>
<dbReference type="Proteomes" id="UP000240572">
    <property type="component" value="Unassembled WGS sequence"/>
</dbReference>
<evidence type="ECO:0000256" key="4">
    <source>
        <dbReference type="PIRSR" id="PIRSR005902-1"/>
    </source>
</evidence>
<feature type="binding site" evidence="4">
    <location>
        <position position="211"/>
    </location>
    <ligand>
        <name>a divalent metal cation</name>
        <dbReference type="ChEBI" id="CHEBI:60240"/>
        <label>1</label>
    </ligand>
</feature>
<organism evidence="5 6">
    <name type="scientific">Taibaiella chishuiensis</name>
    <dbReference type="NCBI Taxonomy" id="1434707"/>
    <lineage>
        <taxon>Bacteria</taxon>
        <taxon>Pseudomonadati</taxon>
        <taxon>Bacteroidota</taxon>
        <taxon>Chitinophagia</taxon>
        <taxon>Chitinophagales</taxon>
        <taxon>Chitinophagaceae</taxon>
        <taxon>Taibaiella</taxon>
    </lineage>
</organism>
<dbReference type="InterPro" id="IPR032466">
    <property type="entry name" value="Metal_Hydrolase"/>
</dbReference>
<dbReference type="RefSeq" id="WP_106521128.1">
    <property type="nucleotide sequence ID" value="NZ_PYGD01000001.1"/>
</dbReference>
<evidence type="ECO:0000256" key="2">
    <source>
        <dbReference type="ARBA" id="ARBA00022723"/>
    </source>
</evidence>
<dbReference type="GO" id="GO:0016788">
    <property type="term" value="F:hydrolase activity, acting on ester bonds"/>
    <property type="evidence" value="ECO:0007669"/>
    <property type="project" value="InterPro"/>
</dbReference>
<comment type="similarity">
    <text evidence="1">Belongs to the metallo-dependent hydrolases superfamily. TatD-type hydrolase family.</text>
</comment>
<dbReference type="PROSITE" id="PS01091">
    <property type="entry name" value="TATD_3"/>
    <property type="match status" value="1"/>
</dbReference>
<dbReference type="Pfam" id="PF01026">
    <property type="entry name" value="TatD_DNase"/>
    <property type="match status" value="1"/>
</dbReference>
<evidence type="ECO:0000313" key="5">
    <source>
        <dbReference type="EMBL" id="PSK94425.1"/>
    </source>
</evidence>
<evidence type="ECO:0000313" key="6">
    <source>
        <dbReference type="Proteomes" id="UP000240572"/>
    </source>
</evidence>
<dbReference type="InterPro" id="IPR001130">
    <property type="entry name" value="TatD-like"/>
</dbReference>
<evidence type="ECO:0000256" key="1">
    <source>
        <dbReference type="ARBA" id="ARBA00009275"/>
    </source>
</evidence>
<dbReference type="PANTHER" id="PTHR46124:SF4">
    <property type="entry name" value="HYDROLASE TATD"/>
    <property type="match status" value="1"/>
</dbReference>
<dbReference type="Gene3D" id="3.20.20.140">
    <property type="entry name" value="Metal-dependent hydrolases"/>
    <property type="match status" value="1"/>
</dbReference>
<dbReference type="InterPro" id="IPR018228">
    <property type="entry name" value="DNase_TatD-rel_CS"/>
</dbReference>
<dbReference type="FunFam" id="3.20.20.140:FF:000005">
    <property type="entry name" value="TatD family hydrolase"/>
    <property type="match status" value="1"/>
</dbReference>
<feature type="binding site" evidence="4">
    <location>
        <position position="101"/>
    </location>
    <ligand>
        <name>a divalent metal cation</name>
        <dbReference type="ChEBI" id="CHEBI:60240"/>
        <label>1</label>
    </ligand>
</feature>
<keyword evidence="6" id="KW-1185">Reference proteome</keyword>
<dbReference type="PANTHER" id="PTHR46124">
    <property type="entry name" value="D-AMINOACYL-TRNA DEACYLASE"/>
    <property type="match status" value="1"/>
</dbReference>
<comment type="caution">
    <text evidence="5">The sequence shown here is derived from an EMBL/GenBank/DDBJ whole genome shotgun (WGS) entry which is preliminary data.</text>
</comment>
<keyword evidence="2 4" id="KW-0479">Metal-binding</keyword>
<feature type="binding site" evidence="4">
    <location>
        <position position="16"/>
    </location>
    <ligand>
        <name>a divalent metal cation</name>
        <dbReference type="ChEBI" id="CHEBI:60240"/>
        <label>1</label>
    </ligand>
</feature>
<keyword evidence="3" id="KW-0378">Hydrolase</keyword>
<evidence type="ECO:0000256" key="3">
    <source>
        <dbReference type="ARBA" id="ARBA00022801"/>
    </source>
</evidence>
<dbReference type="InterPro" id="IPR015991">
    <property type="entry name" value="TatD/YcfH-like"/>
</dbReference>
<dbReference type="NCBIfam" id="TIGR00010">
    <property type="entry name" value="YchF/TatD family DNA exonuclease"/>
    <property type="match status" value="1"/>
</dbReference>